<dbReference type="Proteomes" id="UP000238937">
    <property type="component" value="Unassembled WGS sequence"/>
</dbReference>
<feature type="domain" description="Translocation and assembly module TamB C-terminal" evidence="5">
    <location>
        <begin position="25"/>
        <end position="190"/>
    </location>
</feature>
<keyword evidence="3" id="KW-1133">Transmembrane helix</keyword>
<dbReference type="Pfam" id="PF04357">
    <property type="entry name" value="TamB"/>
    <property type="match status" value="1"/>
</dbReference>
<dbReference type="AlphaFoldDB" id="A0A2T1GCN4"/>
<keyword evidence="2" id="KW-0812">Transmembrane</keyword>
<comment type="subcellular location">
    <subcellularLocation>
        <location evidence="1">Membrane</location>
        <topology evidence="1">Single-pass membrane protein</topology>
    </subcellularLocation>
</comment>
<proteinExistence type="predicted"/>
<gene>
    <name evidence="6" type="ORF">C7B77_15810</name>
</gene>
<dbReference type="InterPro" id="IPR007452">
    <property type="entry name" value="TamB_C"/>
</dbReference>
<dbReference type="GO" id="GO:0005886">
    <property type="term" value="C:plasma membrane"/>
    <property type="evidence" value="ECO:0007669"/>
    <property type="project" value="InterPro"/>
</dbReference>
<accession>A0A2T1GCN4</accession>
<dbReference type="RefSeq" id="WP_146138349.1">
    <property type="nucleotide sequence ID" value="NZ_PVWO01000204.1"/>
</dbReference>
<name>A0A2T1GCN4_9CYAN</name>
<evidence type="ECO:0000259" key="5">
    <source>
        <dbReference type="Pfam" id="PF04357"/>
    </source>
</evidence>
<dbReference type="OrthoDB" id="536281at2"/>
<evidence type="ECO:0000313" key="6">
    <source>
        <dbReference type="EMBL" id="PSB55178.1"/>
    </source>
</evidence>
<comment type="caution">
    <text evidence="6">The sequence shown here is derived from an EMBL/GenBank/DDBJ whole genome shotgun (WGS) entry which is preliminary data.</text>
</comment>
<evidence type="ECO:0000256" key="4">
    <source>
        <dbReference type="ARBA" id="ARBA00023136"/>
    </source>
</evidence>
<evidence type="ECO:0000256" key="1">
    <source>
        <dbReference type="ARBA" id="ARBA00004167"/>
    </source>
</evidence>
<sequence>QRNSIARTITNGEIDRPADFYTTSLGSVQTVQVEARVAGLASQITQRLELTSTPARTQPEIVLLLGGAIAERLTSGGDIGLGVISLASSNILNTLQDRISDVFSLSDFRLFPTIITNSRANSNSTSTFGIAAEIGTEITPKFSASVFKILTNGESPYYSLRYRVNDQVLLRGSTNLFGENRAIVEYEQRF</sequence>
<protein>
    <recommendedName>
        <fullName evidence="5">Translocation and assembly module TamB C-terminal domain-containing protein</fullName>
    </recommendedName>
</protein>
<keyword evidence="4" id="KW-0472">Membrane</keyword>
<keyword evidence="7" id="KW-1185">Reference proteome</keyword>
<feature type="non-terminal residue" evidence="6">
    <location>
        <position position="1"/>
    </location>
</feature>
<dbReference type="GO" id="GO:0009306">
    <property type="term" value="P:protein secretion"/>
    <property type="evidence" value="ECO:0007669"/>
    <property type="project" value="InterPro"/>
</dbReference>
<evidence type="ECO:0000256" key="3">
    <source>
        <dbReference type="ARBA" id="ARBA00022989"/>
    </source>
</evidence>
<evidence type="ECO:0000313" key="7">
    <source>
        <dbReference type="Proteomes" id="UP000238937"/>
    </source>
</evidence>
<evidence type="ECO:0000256" key="2">
    <source>
        <dbReference type="ARBA" id="ARBA00022692"/>
    </source>
</evidence>
<reference evidence="6 7" key="1">
    <citation type="submission" date="2018-03" db="EMBL/GenBank/DDBJ databases">
        <title>The ancient ancestry and fast evolution of plastids.</title>
        <authorList>
            <person name="Moore K.R."/>
            <person name="Magnabosco C."/>
            <person name="Momper L."/>
            <person name="Gold D.A."/>
            <person name="Bosak T."/>
            <person name="Fournier G.P."/>
        </authorList>
    </citation>
    <scope>NUCLEOTIDE SEQUENCE [LARGE SCALE GENOMIC DNA]</scope>
    <source>
        <strain evidence="6 7">CCALA 037</strain>
    </source>
</reference>
<organism evidence="6 7">
    <name type="scientific">Chamaesiphon polymorphus CCALA 037</name>
    <dbReference type="NCBI Taxonomy" id="2107692"/>
    <lineage>
        <taxon>Bacteria</taxon>
        <taxon>Bacillati</taxon>
        <taxon>Cyanobacteriota</taxon>
        <taxon>Cyanophyceae</taxon>
        <taxon>Gomontiellales</taxon>
        <taxon>Chamaesiphonaceae</taxon>
        <taxon>Chamaesiphon</taxon>
    </lineage>
</organism>
<dbReference type="EMBL" id="PVWO01000204">
    <property type="protein sequence ID" value="PSB55178.1"/>
    <property type="molecule type" value="Genomic_DNA"/>
</dbReference>